<evidence type="ECO:0000256" key="6">
    <source>
        <dbReference type="SAM" id="MobiDB-lite"/>
    </source>
</evidence>
<name>A0A7N0VKC2_KALFE</name>
<keyword evidence="9" id="KW-1185">Reference proteome</keyword>
<dbReference type="OMA" id="NENYRQC"/>
<comment type="subcellular location">
    <subcellularLocation>
        <location evidence="1">Cytoplasm</location>
        <location evidence="1">Cytoskeleton</location>
    </subcellularLocation>
</comment>
<keyword evidence="5" id="KW-0206">Cytoskeleton</keyword>
<dbReference type="InterPro" id="IPR027329">
    <property type="entry name" value="TPX2_C"/>
</dbReference>
<dbReference type="PANTHER" id="PTHR47067:SF4">
    <property type="entry name" value="PROTEIN WVD2-LIKE 7 ISOFORM X1"/>
    <property type="match status" value="1"/>
</dbReference>
<evidence type="ECO:0000256" key="2">
    <source>
        <dbReference type="ARBA" id="ARBA00005885"/>
    </source>
</evidence>
<feature type="region of interest" description="Disordered" evidence="6">
    <location>
        <begin position="508"/>
        <end position="548"/>
    </location>
</feature>
<feature type="region of interest" description="Disordered" evidence="6">
    <location>
        <begin position="82"/>
        <end position="101"/>
    </location>
</feature>
<keyword evidence="4" id="KW-0493">Microtubule</keyword>
<feature type="compositionally biased region" description="Basic and acidic residues" evidence="6">
    <location>
        <begin position="356"/>
        <end position="373"/>
    </location>
</feature>
<evidence type="ECO:0000256" key="3">
    <source>
        <dbReference type="ARBA" id="ARBA00022490"/>
    </source>
</evidence>
<organism evidence="8 9">
    <name type="scientific">Kalanchoe fedtschenkoi</name>
    <name type="common">Lavender scallops</name>
    <name type="synonym">South American air plant</name>
    <dbReference type="NCBI Taxonomy" id="63787"/>
    <lineage>
        <taxon>Eukaryota</taxon>
        <taxon>Viridiplantae</taxon>
        <taxon>Streptophyta</taxon>
        <taxon>Embryophyta</taxon>
        <taxon>Tracheophyta</taxon>
        <taxon>Spermatophyta</taxon>
        <taxon>Magnoliopsida</taxon>
        <taxon>eudicotyledons</taxon>
        <taxon>Gunneridae</taxon>
        <taxon>Pentapetalae</taxon>
        <taxon>Saxifragales</taxon>
        <taxon>Crassulaceae</taxon>
        <taxon>Kalanchoe</taxon>
    </lineage>
</organism>
<feature type="compositionally biased region" description="Polar residues" evidence="6">
    <location>
        <begin position="375"/>
        <end position="396"/>
    </location>
</feature>
<dbReference type="InterPro" id="IPR044216">
    <property type="entry name" value="WDL7"/>
</dbReference>
<feature type="compositionally biased region" description="Low complexity" evidence="6">
    <location>
        <begin position="338"/>
        <end position="355"/>
    </location>
</feature>
<protein>
    <recommendedName>
        <fullName evidence="7">TPX2 C-terminal domain-containing protein</fullName>
    </recommendedName>
</protein>
<dbReference type="GO" id="GO:0005874">
    <property type="term" value="C:microtubule"/>
    <property type="evidence" value="ECO:0007669"/>
    <property type="project" value="UniProtKB-KW"/>
</dbReference>
<feature type="region of interest" description="Disordered" evidence="6">
    <location>
        <begin position="303"/>
        <end position="396"/>
    </location>
</feature>
<accession>A0A7N0VKC2</accession>
<dbReference type="Proteomes" id="UP000594263">
    <property type="component" value="Unplaced"/>
</dbReference>
<proteinExistence type="inferred from homology"/>
<dbReference type="Pfam" id="PF06886">
    <property type="entry name" value="TPX2"/>
    <property type="match status" value="1"/>
</dbReference>
<evidence type="ECO:0000259" key="7">
    <source>
        <dbReference type="Pfam" id="PF06886"/>
    </source>
</evidence>
<evidence type="ECO:0000256" key="4">
    <source>
        <dbReference type="ARBA" id="ARBA00022701"/>
    </source>
</evidence>
<feature type="compositionally biased region" description="Polar residues" evidence="6">
    <location>
        <begin position="316"/>
        <end position="337"/>
    </location>
</feature>
<sequence>MAGQIEEPFSFNFQANSVHSGSISFGRFANEPLLWERRSSFSHSRILEEVARCSEHRIVTEKKAYFEAQFKKRALLRQSSLDEHNGTQYENGEKDSLDLSSHKKDSEFFQGNENDASCDTSVNMGGCRVEFDYPKEAEVDVQFDDSLDTSIEFDEKEMIDYQVEGRETLIAETLGDPSSESAEATTKVNDRAVAPVEVQTVIDCTYSRCKSVEPDEVLEQNIYGGTCCADEDYKAINSCGRSLQAEKELDTVSGHKNPSPKFAVATEPSGTDLHDKVARTQRHGLSEADKKSFRSLIRDVKKSAHETKTFGHSKLNPRSTANKWTRSPNSANLLTQPKSSISKSESGSKCGSNESKGIRITESRVTTLKKDPPTAHQTLNRPEKIPTSNKSGLKTSPTSFRFKFEVRAEKRKELVTTKELKVHNKETEIDKTRTKTQEKTEVEIKQFRRGSNFKAKPMPPSCNEARRKDAMISKLPKSPSKVMSKVASSKPMHLKADSGLSNSLSQLSKVGSYPERKPTKTGVVSPSGKKYTHPSDIRNVSDTTKLPGIDRGAKLQNLKVLPNAEVIRGRGTSGTPRPVNERTSKCTTRKVIEQARPLRNVLTS</sequence>
<keyword evidence="3" id="KW-0963">Cytoplasm</keyword>
<reference evidence="8" key="1">
    <citation type="submission" date="2021-01" db="UniProtKB">
        <authorList>
            <consortium name="EnsemblPlants"/>
        </authorList>
    </citation>
    <scope>IDENTIFICATION</scope>
</reference>
<evidence type="ECO:0000256" key="5">
    <source>
        <dbReference type="ARBA" id="ARBA00023212"/>
    </source>
</evidence>
<feature type="domain" description="TPX2 C-terminal" evidence="7">
    <location>
        <begin position="400"/>
        <end position="459"/>
    </location>
</feature>
<dbReference type="Gramene" id="Kaladp0996s0002.1.v1.1">
    <property type="protein sequence ID" value="Kaladp0996s0002.1.v1.1"/>
    <property type="gene ID" value="Kaladp0996s0002.v1.1"/>
</dbReference>
<evidence type="ECO:0000313" key="8">
    <source>
        <dbReference type="EnsemblPlants" id="Kaladp0996s0002.1.v1.1"/>
    </source>
</evidence>
<comment type="similarity">
    <text evidence="2">Belongs to the TPX2 family.</text>
</comment>
<dbReference type="EnsemblPlants" id="Kaladp0996s0002.1.v1.1">
    <property type="protein sequence ID" value="Kaladp0996s0002.1.v1.1"/>
    <property type="gene ID" value="Kaladp0996s0002.v1.1"/>
</dbReference>
<dbReference type="PANTHER" id="PTHR47067">
    <property type="entry name" value="TPX2 (TARGETING PROTEIN FOR XKLP2) PROTEIN FAMILY-RELATED"/>
    <property type="match status" value="1"/>
</dbReference>
<feature type="region of interest" description="Disordered" evidence="6">
    <location>
        <begin position="251"/>
        <end position="273"/>
    </location>
</feature>
<evidence type="ECO:0000313" key="9">
    <source>
        <dbReference type="Proteomes" id="UP000594263"/>
    </source>
</evidence>
<evidence type="ECO:0000256" key="1">
    <source>
        <dbReference type="ARBA" id="ARBA00004245"/>
    </source>
</evidence>
<dbReference type="AlphaFoldDB" id="A0A7N0VKC2"/>